<name>A0ABP1DPF0_9APHY</name>
<evidence type="ECO:0000313" key="1">
    <source>
        <dbReference type="EMBL" id="CAL1709685.1"/>
    </source>
</evidence>
<dbReference type="SUPFAM" id="SSF52047">
    <property type="entry name" value="RNI-like"/>
    <property type="match status" value="1"/>
</dbReference>
<reference evidence="2" key="1">
    <citation type="submission" date="2024-04" db="EMBL/GenBank/DDBJ databases">
        <authorList>
            <person name="Shaw F."/>
            <person name="Minotto A."/>
        </authorList>
    </citation>
    <scope>NUCLEOTIDE SEQUENCE [LARGE SCALE GENOMIC DNA]</scope>
</reference>
<dbReference type="InterPro" id="IPR032675">
    <property type="entry name" value="LRR_dom_sf"/>
</dbReference>
<gene>
    <name evidence="1" type="ORF">GFSPODELE1_LOCUS7453</name>
</gene>
<dbReference type="Proteomes" id="UP001497453">
    <property type="component" value="Chromosome 5"/>
</dbReference>
<protein>
    <recommendedName>
        <fullName evidence="3">F-box domain-containing protein</fullName>
    </recommendedName>
</protein>
<dbReference type="Gene3D" id="3.80.10.10">
    <property type="entry name" value="Ribonuclease Inhibitor"/>
    <property type="match status" value="1"/>
</dbReference>
<evidence type="ECO:0000313" key="2">
    <source>
        <dbReference type="Proteomes" id="UP001497453"/>
    </source>
</evidence>
<proteinExistence type="predicted"/>
<organism evidence="1 2">
    <name type="scientific">Somion occarium</name>
    <dbReference type="NCBI Taxonomy" id="3059160"/>
    <lineage>
        <taxon>Eukaryota</taxon>
        <taxon>Fungi</taxon>
        <taxon>Dikarya</taxon>
        <taxon>Basidiomycota</taxon>
        <taxon>Agaricomycotina</taxon>
        <taxon>Agaricomycetes</taxon>
        <taxon>Polyporales</taxon>
        <taxon>Cerrenaceae</taxon>
        <taxon>Somion</taxon>
    </lineage>
</organism>
<keyword evidence="2" id="KW-1185">Reference proteome</keyword>
<dbReference type="EMBL" id="OZ037948">
    <property type="protein sequence ID" value="CAL1709685.1"/>
    <property type="molecule type" value="Genomic_DNA"/>
</dbReference>
<evidence type="ECO:0008006" key="3">
    <source>
        <dbReference type="Google" id="ProtNLM"/>
    </source>
</evidence>
<sequence length="529" mass="58679">MHRCLTIPELVESIAEMVRELHQDAKFKAKGPVQQVPNPLFSMVLTCRAFYEPTMNVLWDTLSSLIPLMKCFPGHVWKENDDGKVRSVKPPSHEDWDRFLRNARRVRTLVLDHSEPASRDCLQLLSIPRPAMQPFPGLKFLLWVCDTENTKSYLNLFIGPRLERLWLMRGTSSTQIAMFEAIRDHAPNLELLIFGPSEESPGVDEALSMAMLKMSRIRIISSEGAFTLSGAAFAHIGTLSTLVSVDMHVKDGQELIDALLASPLATFPVLSRIHFVVKNLGSSSLTDLMRTIQAPQLRRVILEFEERPSATELRQLFRAVATHRSVHTVEVSLSHPGARIPPPAEVNHAQAADISTLLPLLALSNLRNLVIGDIPVYLDSAAIQEVASSWQKLELLKLEPEGSSSTVGIPTANELVHFAKHCPSLRTLHIWVDTLGMTLHDYRPGMGHVCESLTSFYPGRSPISDVNAVAVFLSDIFPNAKIQSVSNNVASADAAKIWSQVACMVPLLGQVRKQERKGVPDINARDLSC</sequence>
<accession>A0ABP1DPF0</accession>